<name>A0A6C0LDU1_9ZZZZ</name>
<feature type="transmembrane region" description="Helical" evidence="1">
    <location>
        <begin position="111"/>
        <end position="128"/>
    </location>
</feature>
<sequence length="161" mass="19246">MNCIGRLHLCGMIMENVYGYFIKQHDLFDTLYIMSFVSIPFSWVLCKDECIISYITKKIENPNYQLGDEPENVKDVSSLFVNEKQYMTFYNINVFLRVGSALLVNNRTTKINAHIFIPTCLMYMLYNYDITYNLNHRKKLYPYFQLVLLSYLLESFYYCIF</sequence>
<organism evidence="2">
    <name type="scientific">viral metagenome</name>
    <dbReference type="NCBI Taxonomy" id="1070528"/>
    <lineage>
        <taxon>unclassified sequences</taxon>
        <taxon>metagenomes</taxon>
        <taxon>organismal metagenomes</taxon>
    </lineage>
</organism>
<keyword evidence="1" id="KW-0472">Membrane</keyword>
<keyword evidence="1" id="KW-0812">Transmembrane</keyword>
<keyword evidence="1" id="KW-1133">Transmembrane helix</keyword>
<protein>
    <submittedName>
        <fullName evidence="2">Uncharacterized protein</fullName>
    </submittedName>
</protein>
<evidence type="ECO:0000256" key="1">
    <source>
        <dbReference type="SAM" id="Phobius"/>
    </source>
</evidence>
<feature type="transmembrane region" description="Helical" evidence="1">
    <location>
        <begin position="140"/>
        <end position="160"/>
    </location>
</feature>
<dbReference type="EMBL" id="MN740471">
    <property type="protein sequence ID" value="QHU28215.1"/>
    <property type="molecule type" value="Genomic_DNA"/>
</dbReference>
<proteinExistence type="predicted"/>
<reference evidence="2" key="1">
    <citation type="journal article" date="2020" name="Nature">
        <title>Giant virus diversity and host interactions through global metagenomics.</title>
        <authorList>
            <person name="Schulz F."/>
            <person name="Roux S."/>
            <person name="Paez-Espino D."/>
            <person name="Jungbluth S."/>
            <person name="Walsh D.A."/>
            <person name="Denef V.J."/>
            <person name="McMahon K.D."/>
            <person name="Konstantinidis K.T."/>
            <person name="Eloe-Fadrosh E.A."/>
            <person name="Kyrpides N.C."/>
            <person name="Woyke T."/>
        </authorList>
    </citation>
    <scope>NUCLEOTIDE SEQUENCE</scope>
    <source>
        <strain evidence="2">GVMAG-M-3300027770-73</strain>
    </source>
</reference>
<accession>A0A6C0LDU1</accession>
<evidence type="ECO:0000313" key="2">
    <source>
        <dbReference type="EMBL" id="QHU28215.1"/>
    </source>
</evidence>
<dbReference type="AlphaFoldDB" id="A0A6C0LDU1"/>